<dbReference type="Gene3D" id="2.160.20.10">
    <property type="entry name" value="Single-stranded right-handed beta-helix, Pectin lyase-like"/>
    <property type="match status" value="1"/>
</dbReference>
<feature type="compositionally biased region" description="Low complexity" evidence="1">
    <location>
        <begin position="1131"/>
        <end position="1143"/>
    </location>
</feature>
<evidence type="ECO:0008006" key="5">
    <source>
        <dbReference type="Google" id="ProtNLM"/>
    </source>
</evidence>
<feature type="transmembrane region" description="Helical" evidence="2">
    <location>
        <begin position="1303"/>
        <end position="1328"/>
    </location>
</feature>
<dbReference type="OrthoDB" id="205145at2759"/>
<dbReference type="Proteomes" id="UP000664859">
    <property type="component" value="Unassembled WGS sequence"/>
</dbReference>
<name>A0A835YTW6_9STRA</name>
<evidence type="ECO:0000313" key="3">
    <source>
        <dbReference type="EMBL" id="KAG5181501.1"/>
    </source>
</evidence>
<organism evidence="3 4">
    <name type="scientific">Tribonema minus</name>
    <dbReference type="NCBI Taxonomy" id="303371"/>
    <lineage>
        <taxon>Eukaryota</taxon>
        <taxon>Sar</taxon>
        <taxon>Stramenopiles</taxon>
        <taxon>Ochrophyta</taxon>
        <taxon>PX clade</taxon>
        <taxon>Xanthophyceae</taxon>
        <taxon>Tribonematales</taxon>
        <taxon>Tribonemataceae</taxon>
        <taxon>Tribonema</taxon>
    </lineage>
</organism>
<reference evidence="3" key="1">
    <citation type="submission" date="2021-02" db="EMBL/GenBank/DDBJ databases">
        <title>First Annotated Genome of the Yellow-green Alga Tribonema minus.</title>
        <authorList>
            <person name="Mahan K.M."/>
        </authorList>
    </citation>
    <scope>NUCLEOTIDE SEQUENCE</scope>
    <source>
        <strain evidence="3">UTEX B ZZ1240</strain>
    </source>
</reference>
<keyword evidence="2" id="KW-0812">Transmembrane</keyword>
<dbReference type="PANTHER" id="PTHR11319:SF35">
    <property type="entry name" value="OUTER MEMBRANE PROTEIN PMPC-RELATED"/>
    <property type="match status" value="1"/>
</dbReference>
<feature type="transmembrane region" description="Helical" evidence="2">
    <location>
        <begin position="1243"/>
        <end position="1264"/>
    </location>
</feature>
<proteinExistence type="predicted"/>
<evidence type="ECO:0000313" key="4">
    <source>
        <dbReference type="Proteomes" id="UP000664859"/>
    </source>
</evidence>
<dbReference type="PANTHER" id="PTHR11319">
    <property type="entry name" value="G PROTEIN-COUPLED RECEPTOR-RELATED"/>
    <property type="match status" value="1"/>
</dbReference>
<keyword evidence="4" id="KW-1185">Reference proteome</keyword>
<evidence type="ECO:0000256" key="2">
    <source>
        <dbReference type="SAM" id="Phobius"/>
    </source>
</evidence>
<accession>A0A835YTW6</accession>
<feature type="transmembrane region" description="Helical" evidence="2">
    <location>
        <begin position="1060"/>
        <end position="1084"/>
    </location>
</feature>
<gene>
    <name evidence="3" type="ORF">JKP88DRAFT_246247</name>
</gene>
<keyword evidence="2" id="KW-1133">Transmembrane helix</keyword>
<dbReference type="SUPFAM" id="SSF51126">
    <property type="entry name" value="Pectin lyase-like"/>
    <property type="match status" value="2"/>
</dbReference>
<feature type="region of interest" description="Disordered" evidence="1">
    <location>
        <begin position="1120"/>
        <end position="1143"/>
    </location>
</feature>
<protein>
    <recommendedName>
        <fullName evidence="5">Polymorphic outer membrane protein</fullName>
    </recommendedName>
</protein>
<feature type="transmembrane region" description="Helical" evidence="2">
    <location>
        <begin position="908"/>
        <end position="929"/>
    </location>
</feature>
<keyword evidence="2" id="KW-0472">Membrane</keyword>
<sequence>MALGTGAEEGSDRCRRRKRQATTCNRAGPEVLRCRCPLVPASAAEHNAQPCQIEWCSTRVACSLPHVERAIILDPLPERFQRMFVMRRKPQQAADAPSEQPAVPALSRAGALHIESLKLTGGIAQSGGAISAQGPAVISLTSCELAGNRATSFGGALWLGDGAARAALRGCALRGNAAGCGGAVYAKSPLFVAASVFSNNTAVGYRSIAAAAVVAFGGAIVAKPGALRASDTAFDANAAAITYLTGGEPWSPGDAATSLEFTGGGAVFVWDVATPVVLRRCTFSRNAVRVAAPPPQGLPSTIPTPTQQFGGGALWSSAARLRLRGCSFEANVVDNGAVAAAAADDAAAGTSDGGAVYVEDGAVAVAACNFTRNSTAAPAAAVAHGGAGHARNSTARISGSTFSGNVAANPALFAARRAAARSTPPTSTRRRAFCGNCAHNGGGLYMSADAQLSGAAAAAPSVSLSIRACRLSDNWASVFGGAAQLAFYAPPPRTLPRTTLRVARSYFKRNSAYTGGALQVSAPVGSNAVIVLSDVTFARNDASFSGALDIAAYRHRYSGASTPLEYAAGTREPGLDVRLARCRFLSNAAASGGALTLTAAATDDTLTADGCTFSGNAADTRHGIAAVGGAMLLACAAALRNCAFDGNAAHNGGGAIAQLYTSSQQLSLHACAFANNTSGAYGGAVYTLGAVTARNSTFRGNAALAGGALWSSFATLDGCAFDANTTNSGGAVLAQHALQVPQSAAPSSYTSNAATSAGGAIFYVGADTLEGPVPAAPSRAAFARSAAGCCYSATNATHDCVDVHAAVGALDTCCAAGMWQTGSRMDCTLPGTALANVPLLAGYWRATPNSTLVRPCFSDGACRGGDAGSDVSNYCAEGYEGPCCAVCAPGYYAGVAATCSQCSDKWKGGVIVTALIVAVILGVLLWASVACRRRPRWRRACAAAARRALGKLRIPVIVYQASSTYSCCRRATGRSKKRSAPCDDAHRSIHVERCSVLLVVAWFPIRWLKFGCCALDIFDKPLRALAGGGDVLEAPPAHTMRIISQCVSATGARLPPVYEAFVAGLSVLGLDVAWFLCMACLVRVNYYARLLIATLAPLPVLALIGASYLWRVRHAPPPLLPLPRRPRPQRRGAQQAEGGAAADDGGGVMAAAAAQQHLRLALGFTFLIYSAVSTVVFQASCTCFACDDLTDAGARYLRADYSLSCDTPRHAHYAAYAAVQECGRRLLLTGVMVFVAPGTPGQLAAGCVFAVLSLLALALCAPHADALDGQLYTGGCVVIFLTALAALLYRLDAALPDPQDRSVVGAVLFALNVLLAAAAAAQVLAVIAHEAAAAARRCAASAPRRRHLSAVRRSSGSGSGAAATSRGAAAESGLIPVSPDAAARCASQDGVPLKEGEVAPWAKRQRGLPLGRVLPHSLQSRRERTLLLFG</sequence>
<feature type="transmembrane region" description="Helical" evidence="2">
    <location>
        <begin position="1270"/>
        <end position="1291"/>
    </location>
</feature>
<feature type="region of interest" description="Disordered" evidence="1">
    <location>
        <begin position="1"/>
        <end position="20"/>
    </location>
</feature>
<dbReference type="InterPro" id="IPR012334">
    <property type="entry name" value="Pectin_lyas_fold"/>
</dbReference>
<dbReference type="InterPro" id="IPR011050">
    <property type="entry name" value="Pectin_lyase_fold/virulence"/>
</dbReference>
<evidence type="ECO:0000256" key="1">
    <source>
        <dbReference type="SAM" id="MobiDB-lite"/>
    </source>
</evidence>
<comment type="caution">
    <text evidence="3">The sequence shown here is derived from an EMBL/GenBank/DDBJ whole genome shotgun (WGS) entry which is preliminary data.</text>
</comment>
<dbReference type="EMBL" id="JAFCMP010000323">
    <property type="protein sequence ID" value="KAG5181501.1"/>
    <property type="molecule type" value="Genomic_DNA"/>
</dbReference>
<feature type="transmembrane region" description="Helical" evidence="2">
    <location>
        <begin position="1090"/>
        <end position="1110"/>
    </location>
</feature>